<evidence type="ECO:0000259" key="1">
    <source>
        <dbReference type="Pfam" id="PF18475"/>
    </source>
</evidence>
<dbReference type="AlphaFoldDB" id="A0A377I044"/>
<protein>
    <recommendedName>
        <fullName evidence="1">PIN-like domain-containing protein</fullName>
    </recommendedName>
</protein>
<dbReference type="Proteomes" id="UP000254867">
    <property type="component" value="Unassembled WGS sequence"/>
</dbReference>
<dbReference type="RefSeq" id="WP_119222143.1">
    <property type="nucleotide sequence ID" value="NZ_UGHH01000002.1"/>
</dbReference>
<organism evidence="2 3">
    <name type="scientific">Haemophilus parahaemolyticus</name>
    <dbReference type="NCBI Taxonomy" id="735"/>
    <lineage>
        <taxon>Bacteria</taxon>
        <taxon>Pseudomonadati</taxon>
        <taxon>Pseudomonadota</taxon>
        <taxon>Gammaproteobacteria</taxon>
        <taxon>Pasteurellales</taxon>
        <taxon>Pasteurellaceae</taxon>
        <taxon>Haemophilus</taxon>
    </lineage>
</organism>
<dbReference type="Pfam" id="PF18475">
    <property type="entry name" value="PIN7"/>
    <property type="match status" value="1"/>
</dbReference>
<evidence type="ECO:0000313" key="3">
    <source>
        <dbReference type="Proteomes" id="UP000254867"/>
    </source>
</evidence>
<evidence type="ECO:0000313" key="2">
    <source>
        <dbReference type="EMBL" id="STO63340.1"/>
    </source>
</evidence>
<dbReference type="EMBL" id="UGHH01000002">
    <property type="protein sequence ID" value="STO63340.1"/>
    <property type="molecule type" value="Genomic_DNA"/>
</dbReference>
<name>A0A377I044_HAEPH</name>
<gene>
    <name evidence="2" type="ORF">NCTC10794_00351</name>
</gene>
<proteinExistence type="predicted"/>
<sequence>MKYAFIDYENLNKLDGLNLAEYERVFLFTGSTTKSINLSESFTDEISITLITVKAIAKNNVDFHIAYYLGKLDETIDKNIEFYILSNDRGYDGICNFITNQKNRRVCLRKSVMKEGIGVDKAITETIISNPEIIDISVQALNEYVAHIIKNNTPSNKRHLPTKLSSLQNDIHSRTCLRELNKQHELSTITKVINGLILKKYLKITNSKVSYL</sequence>
<dbReference type="InterPro" id="IPR041494">
    <property type="entry name" value="PIN7"/>
</dbReference>
<accession>A0A377I044</accession>
<reference evidence="2 3" key="1">
    <citation type="submission" date="2018-06" db="EMBL/GenBank/DDBJ databases">
        <authorList>
            <consortium name="Pathogen Informatics"/>
            <person name="Doyle S."/>
        </authorList>
    </citation>
    <scope>NUCLEOTIDE SEQUENCE [LARGE SCALE GENOMIC DNA]</scope>
    <source>
        <strain evidence="2 3">NCTC10794</strain>
    </source>
</reference>
<feature type="domain" description="PIN-like" evidence="1">
    <location>
        <begin position="5"/>
        <end position="100"/>
    </location>
</feature>